<accession>A0A0C9N5G2</accession>
<reference evidence="1" key="1">
    <citation type="submission" date="2014-09" db="EMBL/GenBank/DDBJ databases">
        <title>Draft genome sequence of an oleaginous Mucoromycotina fungus Mucor ambiguus NBRC6742.</title>
        <authorList>
            <person name="Takeda I."/>
            <person name="Yamane N."/>
            <person name="Morita T."/>
            <person name="Tamano K."/>
            <person name="Machida M."/>
            <person name="Baker S."/>
            <person name="Koike H."/>
        </authorList>
    </citation>
    <scope>NUCLEOTIDE SEQUENCE</scope>
    <source>
        <strain evidence="1">NBRC 6742</strain>
    </source>
</reference>
<keyword evidence="2" id="KW-1185">Reference proteome</keyword>
<dbReference type="EMBL" id="DF836581">
    <property type="protein sequence ID" value="GAN09798.1"/>
    <property type="molecule type" value="Genomic_DNA"/>
</dbReference>
<protein>
    <submittedName>
        <fullName evidence="1">Uncharacterized protein</fullName>
    </submittedName>
</protein>
<dbReference type="Proteomes" id="UP000053815">
    <property type="component" value="Unassembled WGS sequence"/>
</dbReference>
<name>A0A0C9N5G2_9FUNG</name>
<evidence type="ECO:0000313" key="2">
    <source>
        <dbReference type="Proteomes" id="UP000053815"/>
    </source>
</evidence>
<evidence type="ECO:0000313" key="1">
    <source>
        <dbReference type="EMBL" id="GAN09798.1"/>
    </source>
</evidence>
<proteinExistence type="predicted"/>
<organism evidence="1">
    <name type="scientific">Mucor ambiguus</name>
    <dbReference type="NCBI Taxonomy" id="91626"/>
    <lineage>
        <taxon>Eukaryota</taxon>
        <taxon>Fungi</taxon>
        <taxon>Fungi incertae sedis</taxon>
        <taxon>Mucoromycota</taxon>
        <taxon>Mucoromycotina</taxon>
        <taxon>Mucoromycetes</taxon>
        <taxon>Mucorales</taxon>
        <taxon>Mucorineae</taxon>
        <taxon>Mucoraceae</taxon>
        <taxon>Mucor</taxon>
    </lineage>
</organism>
<dbReference type="AlphaFoldDB" id="A0A0C9N5G2"/>
<gene>
    <name evidence="1" type="ORF">MAM1_0292c09331</name>
</gene>
<sequence length="86" mass="9415">MTIQTTVSIETTIKVLDHANVLLDIATNDSFKGENEGGVVDSKPNNNDTANAVEAKAIYGHAEQEAVDQMMLPYLQLQNTEEFGYV</sequence>